<evidence type="ECO:0000256" key="1">
    <source>
        <dbReference type="ARBA" id="ARBA00022679"/>
    </source>
</evidence>
<organism evidence="3 4">
    <name type="scientific">Aspergillus keveii</name>
    <dbReference type="NCBI Taxonomy" id="714993"/>
    <lineage>
        <taxon>Eukaryota</taxon>
        <taxon>Fungi</taxon>
        <taxon>Dikarya</taxon>
        <taxon>Ascomycota</taxon>
        <taxon>Pezizomycotina</taxon>
        <taxon>Eurotiomycetes</taxon>
        <taxon>Eurotiomycetidae</taxon>
        <taxon>Eurotiales</taxon>
        <taxon>Aspergillaceae</taxon>
        <taxon>Aspergillus</taxon>
        <taxon>Aspergillus subgen. Nidulantes</taxon>
    </lineage>
</organism>
<evidence type="ECO:0008006" key="5">
    <source>
        <dbReference type="Google" id="ProtNLM"/>
    </source>
</evidence>
<reference evidence="3 4" key="1">
    <citation type="submission" date="2024-07" db="EMBL/GenBank/DDBJ databases">
        <title>Section-level genome sequencing and comparative genomics of Aspergillus sections Usti and Cavernicolus.</title>
        <authorList>
            <consortium name="Lawrence Berkeley National Laboratory"/>
            <person name="Nybo J.L."/>
            <person name="Vesth T.C."/>
            <person name="Theobald S."/>
            <person name="Frisvad J.C."/>
            <person name="Larsen T.O."/>
            <person name="Kjaerboelling I."/>
            <person name="Rothschild-Mancinelli K."/>
            <person name="Lyhne E.K."/>
            <person name="Kogle M.E."/>
            <person name="Barry K."/>
            <person name="Clum A."/>
            <person name="Na H."/>
            <person name="Ledsgaard L."/>
            <person name="Lin J."/>
            <person name="Lipzen A."/>
            <person name="Kuo A."/>
            <person name="Riley R."/>
            <person name="Mondo S."/>
            <person name="Labutti K."/>
            <person name="Haridas S."/>
            <person name="Pangalinan J."/>
            <person name="Salamov A.A."/>
            <person name="Simmons B.A."/>
            <person name="Magnuson J.K."/>
            <person name="Chen J."/>
            <person name="Drula E."/>
            <person name="Henrissat B."/>
            <person name="Wiebenga A."/>
            <person name="Lubbers R.J."/>
            <person name="Gomes A.C."/>
            <person name="Makela M.R."/>
            <person name="Stajich J."/>
            <person name="Grigoriev I.V."/>
            <person name="Mortensen U.H."/>
            <person name="De Vries R.P."/>
            <person name="Baker S.E."/>
            <person name="Andersen M.R."/>
        </authorList>
    </citation>
    <scope>NUCLEOTIDE SEQUENCE [LARGE SCALE GENOMIC DNA]</scope>
    <source>
        <strain evidence="3 4">CBS 209.92</strain>
    </source>
</reference>
<dbReference type="Proteomes" id="UP001610563">
    <property type="component" value="Unassembled WGS sequence"/>
</dbReference>
<keyword evidence="4" id="KW-1185">Reference proteome</keyword>
<dbReference type="Gene3D" id="3.30.559.10">
    <property type="entry name" value="Chloramphenicol acetyltransferase-like domain"/>
    <property type="match status" value="2"/>
</dbReference>
<proteinExistence type="predicted"/>
<sequence length="489" mass="52479">MKPPSLFEPFPLTGLDQVNGEVFFHYSLSFEVQDADEALKTISKGIDHLLALVPFLTGETVRAAANGAVKLRPATASADAEIPMLQVKRHAGWNIPVRKIGKIVSSVPQCLPLQAAFNPLPPLHKPGQPSPVIRFQANVLQHGIVLTAGFNHLVVDAMGAAVIVGLLAGSCRNPNTTAEGQIVSSELLLRKQVSDLVSAIMANSSTDVANAATAHEVSKPASLPSLPSQKKVQDECLVFSAERLEQLRDACNSILPWLNSSRPKQSQNEVMTPVSFLSSNDVLTALICETITQARGPDAQPSRPCMMGVNARGFFNPPLPQTYMGNAGLPLYFDVQPTTPDEAGEEEPALPLPHELISALDTPSFLRIAKTAHTIRSGLSNFPNTYADSLTAFIKAASSPPQPDGGPNPIIVSSLRPLKSYEMHFGPELGDIQTFETGVPWVDGACVILPLCAGAPEVGPLTPWCVRISLYADVMDRFKGDRTLSWVLL</sequence>
<dbReference type="InterPro" id="IPR051283">
    <property type="entry name" value="Sec_Metabolite_Acyltrans"/>
</dbReference>
<dbReference type="EMBL" id="JBFTWV010000235">
    <property type="protein sequence ID" value="KAL2783454.1"/>
    <property type="molecule type" value="Genomic_DNA"/>
</dbReference>
<dbReference type="InterPro" id="IPR023213">
    <property type="entry name" value="CAT-like_dom_sf"/>
</dbReference>
<evidence type="ECO:0000313" key="3">
    <source>
        <dbReference type="EMBL" id="KAL2783454.1"/>
    </source>
</evidence>
<gene>
    <name evidence="3" type="ORF">BJX66DRAFT_349420</name>
</gene>
<dbReference type="PANTHER" id="PTHR31896">
    <property type="entry name" value="FAMILY REGULATORY PROTEIN, PUTATIVE (AFU_ORTHOLOGUE AFUA_3G14730)-RELATED"/>
    <property type="match status" value="1"/>
</dbReference>
<dbReference type="PANTHER" id="PTHR31896:SF64">
    <property type="entry name" value="TRICHOTHECENE 3-O-ACETYLTRANSFERASE"/>
    <property type="match status" value="1"/>
</dbReference>
<evidence type="ECO:0000313" key="4">
    <source>
        <dbReference type="Proteomes" id="UP001610563"/>
    </source>
</evidence>
<evidence type="ECO:0000256" key="2">
    <source>
        <dbReference type="ARBA" id="ARBA00023315"/>
    </source>
</evidence>
<name>A0ABR4FJP7_9EURO</name>
<keyword evidence="2" id="KW-0012">Acyltransferase</keyword>
<dbReference type="Pfam" id="PF02458">
    <property type="entry name" value="Transferase"/>
    <property type="match status" value="1"/>
</dbReference>
<protein>
    <recommendedName>
        <fullName evidence="5">Transferase family protein</fullName>
    </recommendedName>
</protein>
<accession>A0ABR4FJP7</accession>
<keyword evidence="1" id="KW-0808">Transferase</keyword>
<comment type="caution">
    <text evidence="3">The sequence shown here is derived from an EMBL/GenBank/DDBJ whole genome shotgun (WGS) entry which is preliminary data.</text>
</comment>